<feature type="domain" description="Glycosyl transferase family 1" evidence="2">
    <location>
        <begin position="239"/>
        <end position="376"/>
    </location>
</feature>
<keyword evidence="1 3" id="KW-0808">Transferase</keyword>
<dbReference type="Pfam" id="PF00534">
    <property type="entry name" value="Glycos_transf_1"/>
    <property type="match status" value="1"/>
</dbReference>
<dbReference type="InterPro" id="IPR001296">
    <property type="entry name" value="Glyco_trans_1"/>
</dbReference>
<accession>A0A073IMH4</accession>
<dbReference type="RefSeq" id="WP_025059085.1">
    <property type="nucleotide sequence ID" value="NZ_JAMC01000001.1"/>
</dbReference>
<organism evidence="3 4">
    <name type="scientific">Sulfitobacter donghicola DSW-25 = KCTC 12864 = JCM 14565</name>
    <dbReference type="NCBI Taxonomy" id="1300350"/>
    <lineage>
        <taxon>Bacteria</taxon>
        <taxon>Pseudomonadati</taxon>
        <taxon>Pseudomonadota</taxon>
        <taxon>Alphaproteobacteria</taxon>
        <taxon>Rhodobacterales</taxon>
        <taxon>Roseobacteraceae</taxon>
        <taxon>Sulfitobacter</taxon>
    </lineage>
</organism>
<gene>
    <name evidence="3" type="ORF">DSW25_01955</name>
</gene>
<dbReference type="GO" id="GO:0016757">
    <property type="term" value="F:glycosyltransferase activity"/>
    <property type="evidence" value="ECO:0007669"/>
    <property type="project" value="InterPro"/>
</dbReference>
<dbReference type="STRING" id="1300350.Z948_1681"/>
<proteinExistence type="predicted"/>
<dbReference type="PANTHER" id="PTHR46401">
    <property type="entry name" value="GLYCOSYLTRANSFERASE WBBK-RELATED"/>
    <property type="match status" value="1"/>
</dbReference>
<dbReference type="PANTHER" id="PTHR46401:SF2">
    <property type="entry name" value="GLYCOSYLTRANSFERASE WBBK-RELATED"/>
    <property type="match status" value="1"/>
</dbReference>
<dbReference type="Proteomes" id="UP000027734">
    <property type="component" value="Unassembled WGS sequence"/>
</dbReference>
<reference evidence="3 4" key="1">
    <citation type="submission" date="2014-01" db="EMBL/GenBank/DDBJ databases">
        <title>Sulfitobacter donghicola JCM 14565 Genome Sequencing.</title>
        <authorList>
            <person name="Lai Q."/>
            <person name="Hong Z."/>
        </authorList>
    </citation>
    <scope>NUCLEOTIDE SEQUENCE [LARGE SCALE GENOMIC DNA]</scope>
    <source>
        <strain evidence="3 4">JCM 14565</strain>
    </source>
</reference>
<dbReference type="EMBL" id="JAMC01000001">
    <property type="protein sequence ID" value="KEJ90706.1"/>
    <property type="molecule type" value="Genomic_DNA"/>
</dbReference>
<dbReference type="AlphaFoldDB" id="A0A073IMH4"/>
<sequence length="405" mass="44712">MEHENLSPPARLLDVTRLLRRAGRVMTGVDRVEFAYLEALLADAVPVWGLARTPLGYVLLDEVGLSRFRDCLSGTLPYPTPDFLSRLMRGATPIARSAVTELRKLSVARCLPHQLPRMLQSRLPAGTAYLNTGHSNLTKRVLGAVATIKNAKTSVFIHDVIPLEYPQYQRAGSVEVFEAMLRRVHRYADLLIYNSEDTKNRTEAVFASWGAVPNAIVAHLGTIKPVPIVAEVPADLQIEAPYFITVGTIEPRKNHQLLLDVWDRLGPDAPMLLICGGRGWNNENVFARLDALGPGSRVQEVSGLSDGALLSLIEGAHALLFPSHAEGFGLPAVEALQLGTPVLCSNKATFREILATRAVYLDDSDDQMWEDNIVNWSQQPRGALRVDDFDAPSWKQHFKIALSFT</sequence>
<evidence type="ECO:0000256" key="1">
    <source>
        <dbReference type="ARBA" id="ARBA00022679"/>
    </source>
</evidence>
<comment type="caution">
    <text evidence="3">The sequence shown here is derived from an EMBL/GenBank/DDBJ whole genome shotgun (WGS) entry which is preliminary data.</text>
</comment>
<evidence type="ECO:0000313" key="4">
    <source>
        <dbReference type="Proteomes" id="UP000027734"/>
    </source>
</evidence>
<dbReference type="Gene3D" id="3.40.50.2000">
    <property type="entry name" value="Glycogen Phosphorylase B"/>
    <property type="match status" value="1"/>
</dbReference>
<name>A0A073IMH4_9RHOB</name>
<protein>
    <submittedName>
        <fullName evidence="3">Glycosyl transferase family 1</fullName>
    </submittedName>
</protein>
<evidence type="ECO:0000259" key="2">
    <source>
        <dbReference type="Pfam" id="PF00534"/>
    </source>
</evidence>
<dbReference type="eggNOG" id="COG0438">
    <property type="taxonomic scope" value="Bacteria"/>
</dbReference>
<dbReference type="OrthoDB" id="9790710at2"/>
<dbReference type="SUPFAM" id="SSF53756">
    <property type="entry name" value="UDP-Glycosyltransferase/glycogen phosphorylase"/>
    <property type="match status" value="1"/>
</dbReference>
<dbReference type="CDD" id="cd03809">
    <property type="entry name" value="GT4_MtfB-like"/>
    <property type="match status" value="1"/>
</dbReference>
<keyword evidence="4" id="KW-1185">Reference proteome</keyword>
<evidence type="ECO:0000313" key="3">
    <source>
        <dbReference type="EMBL" id="KEJ90706.1"/>
    </source>
</evidence>